<evidence type="ECO:0000313" key="1">
    <source>
        <dbReference type="EMBL" id="GAA1621755.1"/>
    </source>
</evidence>
<organism evidence="1 2">
    <name type="scientific">Nonomuraea maheshkhaliensis</name>
    <dbReference type="NCBI Taxonomy" id="419590"/>
    <lineage>
        <taxon>Bacteria</taxon>
        <taxon>Bacillati</taxon>
        <taxon>Actinomycetota</taxon>
        <taxon>Actinomycetes</taxon>
        <taxon>Streptosporangiales</taxon>
        <taxon>Streptosporangiaceae</taxon>
        <taxon>Nonomuraea</taxon>
    </lineage>
</organism>
<name>A0ABN2F0W8_9ACTN</name>
<keyword evidence="2" id="KW-1185">Reference proteome</keyword>
<proteinExistence type="predicted"/>
<reference evidence="1 2" key="1">
    <citation type="journal article" date="2019" name="Int. J. Syst. Evol. Microbiol.">
        <title>The Global Catalogue of Microorganisms (GCM) 10K type strain sequencing project: providing services to taxonomists for standard genome sequencing and annotation.</title>
        <authorList>
            <consortium name="The Broad Institute Genomics Platform"/>
            <consortium name="The Broad Institute Genome Sequencing Center for Infectious Disease"/>
            <person name="Wu L."/>
            <person name="Ma J."/>
        </authorList>
    </citation>
    <scope>NUCLEOTIDE SEQUENCE [LARGE SCALE GENOMIC DNA]</scope>
    <source>
        <strain evidence="1 2">JCM 13929</strain>
    </source>
</reference>
<sequence length="46" mass="4985">MPALGQFLGTGAGLSAPVITKLTEQWKGEQRVFAARDLSNVDYAYL</sequence>
<gene>
    <name evidence="1" type="ORF">GCM10009733_017930</name>
</gene>
<dbReference type="Proteomes" id="UP001500064">
    <property type="component" value="Unassembled WGS sequence"/>
</dbReference>
<protein>
    <submittedName>
        <fullName evidence="1">Uncharacterized protein</fullName>
    </submittedName>
</protein>
<dbReference type="EMBL" id="BAAAMU010000009">
    <property type="protein sequence ID" value="GAA1621755.1"/>
    <property type="molecule type" value="Genomic_DNA"/>
</dbReference>
<evidence type="ECO:0000313" key="2">
    <source>
        <dbReference type="Proteomes" id="UP001500064"/>
    </source>
</evidence>
<comment type="caution">
    <text evidence="1">The sequence shown here is derived from an EMBL/GenBank/DDBJ whole genome shotgun (WGS) entry which is preliminary data.</text>
</comment>
<accession>A0ABN2F0W8</accession>